<dbReference type="InterPro" id="IPR011738">
    <property type="entry name" value="Phage_CHP"/>
</dbReference>
<comment type="caution">
    <text evidence="1">The sequence shown here is derived from an EMBL/GenBank/DDBJ whole genome shotgun (WGS) entry which is preliminary data.</text>
</comment>
<protein>
    <recommendedName>
        <fullName evidence="3">Phage gp6-like head-tail connector protein</fullName>
    </recommendedName>
</protein>
<dbReference type="NCBIfam" id="TIGR01560">
    <property type="entry name" value="put_DNA_pack"/>
    <property type="match status" value="1"/>
</dbReference>
<gene>
    <name evidence="1" type="ORF">D3876_11355</name>
</gene>
<evidence type="ECO:0008006" key="3">
    <source>
        <dbReference type="Google" id="ProtNLM"/>
    </source>
</evidence>
<name>A0A418WLE5_9SPHN</name>
<accession>A0A418WLE5</accession>
<sequence>MAAGGEAPVSIAEVKAFLRIENGDEDALIAGLIRSATEMCERFTGLALIARSVEEVVPAVREWRRLGMTPARAITSLIGLPADGASFALPVDAYAVDIDANGDGWVRVMRPGAAGCVRVSYEAGLAADWNGVPEALRQGIVRLVAHLFTHRDGKDDAGPPAAVTALWRPWRRMRMSEGTHDA</sequence>
<keyword evidence="2" id="KW-1185">Reference proteome</keyword>
<dbReference type="CDD" id="cd08054">
    <property type="entry name" value="gp6"/>
    <property type="match status" value="1"/>
</dbReference>
<dbReference type="EMBL" id="QYUM01000003">
    <property type="protein sequence ID" value="RJF90782.1"/>
    <property type="molecule type" value="Genomic_DNA"/>
</dbReference>
<dbReference type="AlphaFoldDB" id="A0A418WLE5"/>
<organism evidence="1 2">
    <name type="scientific">Sphingomonas cavernae</name>
    <dbReference type="NCBI Taxonomy" id="2320861"/>
    <lineage>
        <taxon>Bacteria</taxon>
        <taxon>Pseudomonadati</taxon>
        <taxon>Pseudomonadota</taxon>
        <taxon>Alphaproteobacteria</taxon>
        <taxon>Sphingomonadales</taxon>
        <taxon>Sphingomonadaceae</taxon>
        <taxon>Sphingomonas</taxon>
    </lineage>
</organism>
<dbReference type="InterPro" id="IPR021146">
    <property type="entry name" value="Phage_gp6-like_head-tail"/>
</dbReference>
<dbReference type="NCBIfam" id="TIGR02215">
    <property type="entry name" value="phage_chp_gp8"/>
    <property type="match status" value="1"/>
</dbReference>
<dbReference type="Proteomes" id="UP000286100">
    <property type="component" value="Unassembled WGS sequence"/>
</dbReference>
<proteinExistence type="predicted"/>
<reference evidence="1 2" key="1">
    <citation type="submission" date="2018-09" db="EMBL/GenBank/DDBJ databases">
        <authorList>
            <person name="Zhu H."/>
        </authorList>
    </citation>
    <scope>NUCLEOTIDE SEQUENCE [LARGE SCALE GENOMIC DNA]</scope>
    <source>
        <strain evidence="1 2">K2R01-6</strain>
    </source>
</reference>
<dbReference type="Pfam" id="PF05135">
    <property type="entry name" value="Phage_connect_1"/>
    <property type="match status" value="1"/>
</dbReference>
<evidence type="ECO:0000313" key="2">
    <source>
        <dbReference type="Proteomes" id="UP000286100"/>
    </source>
</evidence>
<evidence type="ECO:0000313" key="1">
    <source>
        <dbReference type="EMBL" id="RJF90782.1"/>
    </source>
</evidence>
<dbReference type="OrthoDB" id="8478788at2"/>
<dbReference type="RefSeq" id="WP_119762252.1">
    <property type="nucleotide sequence ID" value="NZ_QYUM01000003.1"/>
</dbReference>
<dbReference type="Gene3D" id="1.10.3230.30">
    <property type="entry name" value="Phage gp6-like head-tail connector protein"/>
    <property type="match status" value="1"/>
</dbReference>
<dbReference type="InterPro" id="IPR006450">
    <property type="entry name" value="Phage_HK97_gp6-like"/>
</dbReference>